<reference evidence="7" key="1">
    <citation type="journal article" date="2015" name="Int. J. Syst. Evol. Microbiol.">
        <title>Rhizobium alvei sp. nov., isolated from a freshwater river.</title>
        <authorList>
            <person name="Sheu S.Y."/>
            <person name="Huang H.W."/>
            <person name="Young C.C."/>
            <person name="Chen W.M."/>
        </authorList>
    </citation>
    <scope>NUCLEOTIDE SEQUENCE</scope>
    <source>
        <strain evidence="7">TNR-22</strain>
    </source>
</reference>
<dbReference type="PANTHER" id="PTHR43820:SF5">
    <property type="entry name" value="HIGH-AFFINITY BRANCHED-CHAIN AMINO ACID TRANSPORT ATP-BINDING PROTEIN"/>
    <property type="match status" value="1"/>
</dbReference>
<keyword evidence="5" id="KW-0029">Amino-acid transport</keyword>
<protein>
    <submittedName>
        <fullName evidence="7">ABC transporter ATP-binding protein</fullName>
    </submittedName>
</protein>
<dbReference type="SMART" id="SM00382">
    <property type="entry name" value="AAA"/>
    <property type="match status" value="1"/>
</dbReference>
<dbReference type="SUPFAM" id="SSF52540">
    <property type="entry name" value="P-loop containing nucleoside triphosphate hydrolases"/>
    <property type="match status" value="1"/>
</dbReference>
<reference evidence="7" key="2">
    <citation type="submission" date="2023-07" db="EMBL/GenBank/DDBJ databases">
        <authorList>
            <person name="Shen H."/>
        </authorList>
    </citation>
    <scope>NUCLEOTIDE SEQUENCE</scope>
    <source>
        <strain evidence="7">TNR-22</strain>
    </source>
</reference>
<dbReference type="PROSITE" id="PS50893">
    <property type="entry name" value="ABC_TRANSPORTER_2"/>
    <property type="match status" value="1"/>
</dbReference>
<dbReference type="PANTHER" id="PTHR43820">
    <property type="entry name" value="HIGH-AFFINITY BRANCHED-CHAIN AMINO ACID TRANSPORT ATP-BINDING PROTEIN LIVF"/>
    <property type="match status" value="1"/>
</dbReference>
<dbReference type="Pfam" id="PF00005">
    <property type="entry name" value="ABC_tran"/>
    <property type="match status" value="1"/>
</dbReference>
<accession>A0ABT8YLL8</accession>
<evidence type="ECO:0000256" key="1">
    <source>
        <dbReference type="ARBA" id="ARBA00005417"/>
    </source>
</evidence>
<dbReference type="InterPro" id="IPR017871">
    <property type="entry name" value="ABC_transporter-like_CS"/>
</dbReference>
<comment type="similarity">
    <text evidence="1">Belongs to the ABC transporter superfamily.</text>
</comment>
<sequence>MPIIEVEKLEAFYGDMQALFGIDFALGETECLALVGANGAGKSTTLRCLTGLIRKLRGDIRYDGSSTLKLTAESLARAGIAMVPEGRMLFASLTVEENLTMGTLTRRKGPWSLERVYGLFPILKERRNQMATTLSGGQQQMVAIGRALMSNPRVMLCDEISLGLAPVVVGQIYDSFGTIRQEGTALVVVEQDINRALSVADRVMCLLKGKITLEGRSREIDMDRLTAAYFGE</sequence>
<name>A0ABT8YLL8_9HYPH</name>
<dbReference type="InterPro" id="IPR003439">
    <property type="entry name" value="ABC_transporter-like_ATP-bd"/>
</dbReference>
<evidence type="ECO:0000259" key="6">
    <source>
        <dbReference type="PROSITE" id="PS50893"/>
    </source>
</evidence>
<keyword evidence="3" id="KW-0547">Nucleotide-binding</keyword>
<evidence type="ECO:0000256" key="4">
    <source>
        <dbReference type="ARBA" id="ARBA00022840"/>
    </source>
</evidence>
<evidence type="ECO:0000256" key="3">
    <source>
        <dbReference type="ARBA" id="ARBA00022741"/>
    </source>
</evidence>
<dbReference type="CDD" id="cd03224">
    <property type="entry name" value="ABC_TM1139_LivF_branched"/>
    <property type="match status" value="1"/>
</dbReference>
<dbReference type="InterPro" id="IPR003593">
    <property type="entry name" value="AAA+_ATPase"/>
</dbReference>
<dbReference type="Gene3D" id="3.40.50.300">
    <property type="entry name" value="P-loop containing nucleotide triphosphate hydrolases"/>
    <property type="match status" value="1"/>
</dbReference>
<dbReference type="RefSeq" id="WP_304376550.1">
    <property type="nucleotide sequence ID" value="NZ_JAUOZU010000007.1"/>
</dbReference>
<dbReference type="Proteomes" id="UP001174932">
    <property type="component" value="Unassembled WGS sequence"/>
</dbReference>
<comment type="caution">
    <text evidence="7">The sequence shown here is derived from an EMBL/GenBank/DDBJ whole genome shotgun (WGS) entry which is preliminary data.</text>
</comment>
<proteinExistence type="inferred from homology"/>
<gene>
    <name evidence="7" type="ORF">Q4481_11850</name>
</gene>
<evidence type="ECO:0000256" key="5">
    <source>
        <dbReference type="ARBA" id="ARBA00022970"/>
    </source>
</evidence>
<keyword evidence="4 7" id="KW-0067">ATP-binding</keyword>
<organism evidence="7 8">
    <name type="scientific">Rhizobium alvei</name>
    <dbReference type="NCBI Taxonomy" id="1132659"/>
    <lineage>
        <taxon>Bacteria</taxon>
        <taxon>Pseudomonadati</taxon>
        <taxon>Pseudomonadota</taxon>
        <taxon>Alphaproteobacteria</taxon>
        <taxon>Hyphomicrobiales</taxon>
        <taxon>Rhizobiaceae</taxon>
        <taxon>Rhizobium/Agrobacterium group</taxon>
        <taxon>Rhizobium</taxon>
    </lineage>
</organism>
<evidence type="ECO:0000256" key="2">
    <source>
        <dbReference type="ARBA" id="ARBA00022448"/>
    </source>
</evidence>
<evidence type="ECO:0000313" key="7">
    <source>
        <dbReference type="EMBL" id="MDO6964651.1"/>
    </source>
</evidence>
<feature type="domain" description="ABC transporter" evidence="6">
    <location>
        <begin position="4"/>
        <end position="231"/>
    </location>
</feature>
<dbReference type="GO" id="GO:0005524">
    <property type="term" value="F:ATP binding"/>
    <property type="evidence" value="ECO:0007669"/>
    <property type="project" value="UniProtKB-KW"/>
</dbReference>
<dbReference type="EMBL" id="JAUOZU010000007">
    <property type="protein sequence ID" value="MDO6964651.1"/>
    <property type="molecule type" value="Genomic_DNA"/>
</dbReference>
<evidence type="ECO:0000313" key="8">
    <source>
        <dbReference type="Proteomes" id="UP001174932"/>
    </source>
</evidence>
<dbReference type="PROSITE" id="PS00211">
    <property type="entry name" value="ABC_TRANSPORTER_1"/>
    <property type="match status" value="1"/>
</dbReference>
<dbReference type="InterPro" id="IPR052156">
    <property type="entry name" value="BCAA_Transport_ATP-bd_LivF"/>
</dbReference>
<dbReference type="InterPro" id="IPR027417">
    <property type="entry name" value="P-loop_NTPase"/>
</dbReference>
<keyword evidence="2" id="KW-0813">Transport</keyword>
<keyword evidence="8" id="KW-1185">Reference proteome</keyword>